<dbReference type="Proteomes" id="UP000030689">
    <property type="component" value="Unassembled WGS sequence"/>
</dbReference>
<protein>
    <submittedName>
        <fullName evidence="1">Uncharacterized protein</fullName>
    </submittedName>
</protein>
<dbReference type="KEGG" id="eus:EUTSA_v10011994mg"/>
<accession>V4KHX2</accession>
<dbReference type="EMBL" id="KI517809">
    <property type="protein sequence ID" value="ESQ30799.1"/>
    <property type="molecule type" value="Genomic_DNA"/>
</dbReference>
<keyword evidence="2" id="KW-1185">Reference proteome</keyword>
<dbReference type="AlphaFoldDB" id="V4KHX2"/>
<reference evidence="1 2" key="1">
    <citation type="journal article" date="2013" name="Front. Plant Sci.">
        <title>The Reference Genome of the Halophytic Plant Eutrema salsugineum.</title>
        <authorList>
            <person name="Yang R."/>
            <person name="Jarvis D.E."/>
            <person name="Chen H."/>
            <person name="Beilstein M.A."/>
            <person name="Grimwood J."/>
            <person name="Jenkins J."/>
            <person name="Shu S."/>
            <person name="Prochnik S."/>
            <person name="Xin M."/>
            <person name="Ma C."/>
            <person name="Schmutz J."/>
            <person name="Wing R.A."/>
            <person name="Mitchell-Olds T."/>
            <person name="Schumaker K.S."/>
            <person name="Wang X."/>
        </authorList>
    </citation>
    <scope>NUCLEOTIDE SEQUENCE [LARGE SCALE GENOMIC DNA]</scope>
</reference>
<sequence>MFQQIYGAMWPCRDGRSWLIVSLDLSSQQEFQGSGRWKSLRNLAQSPQTLGTERDGEIPEVQDSGILTRHRIFYRKTGSSSHFFDGSNSKINLMVRRSQMILSHREDGLKGIEQMQSSYSGTIDRILGQFHWLLLGPISSETRRFRLANVGGPIGLDGKFGDIQGSLQIQILSPLATLHPKHLAMMSLLAMMLLHP</sequence>
<evidence type="ECO:0000313" key="1">
    <source>
        <dbReference type="EMBL" id="ESQ30799.1"/>
    </source>
</evidence>
<dbReference type="Gramene" id="ESQ30799">
    <property type="protein sequence ID" value="ESQ30799"/>
    <property type="gene ID" value="EUTSA_v10011994mg"/>
</dbReference>
<organism evidence="1 2">
    <name type="scientific">Eutrema salsugineum</name>
    <name type="common">Saltwater cress</name>
    <name type="synonym">Sisymbrium salsugineum</name>
    <dbReference type="NCBI Taxonomy" id="72664"/>
    <lineage>
        <taxon>Eukaryota</taxon>
        <taxon>Viridiplantae</taxon>
        <taxon>Streptophyta</taxon>
        <taxon>Embryophyta</taxon>
        <taxon>Tracheophyta</taxon>
        <taxon>Spermatophyta</taxon>
        <taxon>Magnoliopsida</taxon>
        <taxon>eudicotyledons</taxon>
        <taxon>Gunneridae</taxon>
        <taxon>Pentapetalae</taxon>
        <taxon>rosids</taxon>
        <taxon>malvids</taxon>
        <taxon>Brassicales</taxon>
        <taxon>Brassicaceae</taxon>
        <taxon>Eutremeae</taxon>
        <taxon>Eutrema</taxon>
    </lineage>
</organism>
<evidence type="ECO:0000313" key="2">
    <source>
        <dbReference type="Proteomes" id="UP000030689"/>
    </source>
</evidence>
<proteinExistence type="predicted"/>
<gene>
    <name evidence="1" type="ORF">EUTSA_v10011994mg</name>
</gene>
<name>V4KHX2_EUTSA</name>